<evidence type="ECO:0000256" key="13">
    <source>
        <dbReference type="PIRSR" id="PIRSR618044-2"/>
    </source>
</evidence>
<feature type="active site" evidence="12">
    <location>
        <position position="124"/>
    </location>
</feature>
<evidence type="ECO:0000256" key="12">
    <source>
        <dbReference type="PIRSR" id="PIRSR618044-1"/>
    </source>
</evidence>
<keyword evidence="15" id="KW-0812">Transmembrane</keyword>
<dbReference type="InterPro" id="IPR018044">
    <property type="entry name" value="Peptidase_S11"/>
</dbReference>
<evidence type="ECO:0000313" key="17">
    <source>
        <dbReference type="EMBL" id="RXI50105.1"/>
    </source>
</evidence>
<keyword evidence="5" id="KW-0645">Protease</keyword>
<dbReference type="GO" id="GO:0071555">
    <property type="term" value="P:cell wall organization"/>
    <property type="evidence" value="ECO:0007669"/>
    <property type="project" value="UniProtKB-KW"/>
</dbReference>
<dbReference type="PANTHER" id="PTHR21581:SF33">
    <property type="entry name" value="D-ALANYL-D-ALANINE CARBOXYPEPTIDASE DACB"/>
    <property type="match status" value="1"/>
</dbReference>
<keyword evidence="6" id="KW-0732">Signal</keyword>
<dbReference type="Gene3D" id="3.40.710.10">
    <property type="entry name" value="DD-peptidase/beta-lactamase superfamily"/>
    <property type="match status" value="1"/>
</dbReference>
<evidence type="ECO:0000256" key="14">
    <source>
        <dbReference type="RuleBase" id="RU004016"/>
    </source>
</evidence>
<keyword evidence="8" id="KW-0133">Cell shape</keyword>
<evidence type="ECO:0000256" key="2">
    <source>
        <dbReference type="ARBA" id="ARBA00007164"/>
    </source>
</evidence>
<reference evidence="17 18" key="1">
    <citation type="submission" date="2018-06" db="EMBL/GenBank/DDBJ databases">
        <title>Genome conservation of Clostridium tetani.</title>
        <authorList>
            <person name="Bruggemann H."/>
            <person name="Popoff M.R."/>
        </authorList>
    </citation>
    <scope>NUCLEOTIDE SEQUENCE [LARGE SCALE GENOMIC DNA]</scope>
    <source>
        <strain evidence="17 18">2017.061</strain>
    </source>
</reference>
<keyword evidence="4 17" id="KW-0121">Carboxypeptidase</keyword>
<evidence type="ECO:0000256" key="7">
    <source>
        <dbReference type="ARBA" id="ARBA00022801"/>
    </source>
</evidence>
<dbReference type="SUPFAM" id="SSF56601">
    <property type="entry name" value="beta-lactamase/transpeptidase-like"/>
    <property type="match status" value="1"/>
</dbReference>
<accession>A0A4Q0VGB5</accession>
<dbReference type="SMART" id="SM00936">
    <property type="entry name" value="PBP5_C"/>
    <property type="match status" value="1"/>
</dbReference>
<evidence type="ECO:0000256" key="6">
    <source>
        <dbReference type="ARBA" id="ARBA00022729"/>
    </source>
</evidence>
<dbReference type="GO" id="GO:0009002">
    <property type="term" value="F:serine-type D-Ala-D-Ala carboxypeptidase activity"/>
    <property type="evidence" value="ECO:0007669"/>
    <property type="project" value="UniProtKB-EC"/>
</dbReference>
<feature type="transmembrane region" description="Helical" evidence="15">
    <location>
        <begin position="384"/>
        <end position="404"/>
    </location>
</feature>
<comment type="pathway">
    <text evidence="1">Cell wall biogenesis; peptidoglycan biosynthesis.</text>
</comment>
<evidence type="ECO:0000256" key="1">
    <source>
        <dbReference type="ARBA" id="ARBA00004752"/>
    </source>
</evidence>
<dbReference type="InterPro" id="IPR012338">
    <property type="entry name" value="Beta-lactam/transpept-like"/>
</dbReference>
<evidence type="ECO:0000256" key="8">
    <source>
        <dbReference type="ARBA" id="ARBA00022960"/>
    </source>
</evidence>
<evidence type="ECO:0000256" key="9">
    <source>
        <dbReference type="ARBA" id="ARBA00022984"/>
    </source>
</evidence>
<keyword evidence="10" id="KW-0961">Cell wall biogenesis/degradation</keyword>
<dbReference type="GO" id="GO:0009252">
    <property type="term" value="P:peptidoglycan biosynthetic process"/>
    <property type="evidence" value="ECO:0007669"/>
    <property type="project" value="UniProtKB-UniPathway"/>
</dbReference>
<keyword evidence="7" id="KW-0378">Hydrolase</keyword>
<dbReference type="InterPro" id="IPR001967">
    <property type="entry name" value="Peptidase_S11_N"/>
</dbReference>
<dbReference type="EMBL" id="QMAP01000002">
    <property type="protein sequence ID" value="RXI50105.1"/>
    <property type="molecule type" value="Genomic_DNA"/>
</dbReference>
<gene>
    <name evidence="17" type="ORF">DP130_03765</name>
</gene>
<feature type="active site" description="Proton acceptor" evidence="12">
    <location>
        <position position="72"/>
    </location>
</feature>
<comment type="caution">
    <text evidence="17">The sequence shown here is derived from an EMBL/GenBank/DDBJ whole genome shotgun (WGS) entry which is preliminary data.</text>
</comment>
<dbReference type="EC" id="3.4.16.4" evidence="3"/>
<evidence type="ECO:0000256" key="4">
    <source>
        <dbReference type="ARBA" id="ARBA00022645"/>
    </source>
</evidence>
<comment type="similarity">
    <text evidence="2 14">Belongs to the peptidase S11 family.</text>
</comment>
<dbReference type="GO" id="GO:0008360">
    <property type="term" value="P:regulation of cell shape"/>
    <property type="evidence" value="ECO:0007669"/>
    <property type="project" value="UniProtKB-KW"/>
</dbReference>
<evidence type="ECO:0000256" key="11">
    <source>
        <dbReference type="ARBA" id="ARBA00034000"/>
    </source>
</evidence>
<dbReference type="PRINTS" id="PR00725">
    <property type="entry name" value="DADACBPTASE1"/>
</dbReference>
<evidence type="ECO:0000313" key="18">
    <source>
        <dbReference type="Proteomes" id="UP000290921"/>
    </source>
</evidence>
<dbReference type="InterPro" id="IPR012907">
    <property type="entry name" value="Peptidase_S11_C"/>
</dbReference>
<name>A0A4Q0VGB5_CLOTA</name>
<evidence type="ECO:0000256" key="15">
    <source>
        <dbReference type="SAM" id="Phobius"/>
    </source>
</evidence>
<dbReference type="Pfam" id="PF00768">
    <property type="entry name" value="Peptidase_S11"/>
    <property type="match status" value="1"/>
</dbReference>
<keyword evidence="9" id="KW-0573">Peptidoglycan synthesis</keyword>
<keyword evidence="15" id="KW-1133">Transmembrane helix</keyword>
<dbReference type="Proteomes" id="UP000290921">
    <property type="component" value="Unassembled WGS sequence"/>
</dbReference>
<dbReference type="PANTHER" id="PTHR21581">
    <property type="entry name" value="D-ALANYL-D-ALANINE CARBOXYPEPTIDASE"/>
    <property type="match status" value="1"/>
</dbReference>
<feature type="domain" description="Peptidase S11 D-Ala-D-Ala carboxypeptidase A C-terminal" evidence="16">
    <location>
        <begin position="286"/>
        <end position="373"/>
    </location>
</feature>
<evidence type="ECO:0000256" key="5">
    <source>
        <dbReference type="ARBA" id="ARBA00022670"/>
    </source>
</evidence>
<evidence type="ECO:0000256" key="10">
    <source>
        <dbReference type="ARBA" id="ARBA00023316"/>
    </source>
</evidence>
<evidence type="ECO:0000256" key="3">
    <source>
        <dbReference type="ARBA" id="ARBA00012448"/>
    </source>
</evidence>
<evidence type="ECO:0000259" key="16">
    <source>
        <dbReference type="SMART" id="SM00936"/>
    </source>
</evidence>
<dbReference type="Pfam" id="PF07943">
    <property type="entry name" value="PBP5_C"/>
    <property type="match status" value="1"/>
</dbReference>
<proteinExistence type="inferred from homology"/>
<protein>
    <recommendedName>
        <fullName evidence="3">serine-type D-Ala-D-Ala carboxypeptidase</fullName>
        <ecNumber evidence="3">3.4.16.4</ecNumber>
    </recommendedName>
</protein>
<dbReference type="GO" id="GO:0006508">
    <property type="term" value="P:proteolysis"/>
    <property type="evidence" value="ECO:0007669"/>
    <property type="project" value="UniProtKB-KW"/>
</dbReference>
<organism evidence="17 18">
    <name type="scientific">Clostridium tetani</name>
    <dbReference type="NCBI Taxonomy" id="1513"/>
    <lineage>
        <taxon>Bacteria</taxon>
        <taxon>Bacillati</taxon>
        <taxon>Bacillota</taxon>
        <taxon>Clostridia</taxon>
        <taxon>Eubacteriales</taxon>
        <taxon>Clostridiaceae</taxon>
        <taxon>Clostridium</taxon>
    </lineage>
</organism>
<feature type="binding site" evidence="13">
    <location>
        <position position="237"/>
    </location>
    <ligand>
        <name>substrate</name>
    </ligand>
</feature>
<dbReference type="UniPathway" id="UPA00219"/>
<sequence length="419" mass="47769">MVLRRIIMKKNILTFLIFFLSFVCINSATINAKTSKPPSVSADGAILMDAKTGKVLYEKNINKPYPPASTTKIMTALLTLENCNLDDEVVVGKKPPLADGSKIFIHEGEKLKVKDLLYALLLESANDAAEALAEHIGGSINDFSKLMNKRAKELGCTNTNFVNPNGLYNAKHRTTAQDLALIMKEVSQYEDYRKISNTITYKIKPTNKSKKERPLWNKNKLVQQNSKYYFKGCNGGKTGYTTQSQHSYVVSANRGHFQLIVVLIHDSKKTFFQDSVNLLNYGFNNFELIKMYSRGDIVTAYNEKDLSLNLIARDDFYYIKEKNDPSTAILNLEKKNLNSISFHKGDTILNAQVILNNNNVGTLNLASDRNHETSIFKINSDNKLIFFTIFVVLFLIFMVSIIRFRKKVKRKKQQRKYFY</sequence>
<comment type="catalytic activity">
    <reaction evidence="11">
        <text>Preferential cleavage: (Ac)2-L-Lys-D-Ala-|-D-Ala. Also transpeptidation of peptidyl-alanyl moieties that are N-acyl substituents of D-alanine.</text>
        <dbReference type="EC" id="3.4.16.4"/>
    </reaction>
</comment>
<keyword evidence="15" id="KW-0472">Membrane</keyword>
<dbReference type="AlphaFoldDB" id="A0A4Q0VGB5"/>
<feature type="active site" description="Acyl-ester intermediate" evidence="12">
    <location>
        <position position="69"/>
    </location>
</feature>